<evidence type="ECO:0000256" key="1">
    <source>
        <dbReference type="SAM" id="MobiDB-lite"/>
    </source>
</evidence>
<protein>
    <recommendedName>
        <fullName evidence="2">Uncharacterized domain-containing protein</fullName>
    </recommendedName>
</protein>
<evidence type="ECO:0000313" key="4">
    <source>
        <dbReference type="Proteomes" id="UP000241858"/>
    </source>
</evidence>
<dbReference type="NCBIfam" id="NF041494">
    <property type="entry name" value="MobH"/>
    <property type="match status" value="1"/>
</dbReference>
<dbReference type="EMBL" id="PYLY01000023">
    <property type="protein sequence ID" value="PSU03463.1"/>
    <property type="molecule type" value="Genomic_DNA"/>
</dbReference>
<proteinExistence type="predicted"/>
<evidence type="ECO:0000259" key="2">
    <source>
        <dbReference type="Pfam" id="PF07514"/>
    </source>
</evidence>
<name>A0A2T3HWT9_9GAMM</name>
<comment type="caution">
    <text evidence="3">The sequence shown here is derived from an EMBL/GenBank/DDBJ whole genome shotgun (WGS) entry which is preliminary data.</text>
</comment>
<dbReference type="InterPro" id="IPR011119">
    <property type="entry name" value="Unchr_helicase_relaxase_TraI"/>
</dbReference>
<sequence length="811" mass="89532">MGLFKKKNSSNAVQLEVSKSKVGKIINPKSADDKGFFTACSPEQLLNIHQHVISVIDSNTRLSQMHFDMYYRKTIANYAALVQAFPASEYHHHSYPTGLIEHSLDVARAAVVYARKFLFTETGVESEMEEFLDVFMFACFTAALLHDAGKVVTDLDVVYFNDKNQICAWLPFGESQLKEGTRYKWRYNSVRNKLAHESAAPTLVQTIVPFEGIYWIRSRTPRLWQEWLHTIAGRNQFGGDIGKVIEYCDSYSVQKSMSGKSSKDGQNTNTRHTLSERFVIAFRQLIESGALPLNRKGAGAWLKDGFIYFVSQRAVEAAIPLVKNAGGTGIPNKDVTIFSLLCDGGVALRHEETNDVVHSMNITLNDENWSGDLTFLKIAIDTIDPNGSLGLVEGNITLVDNTSKAGFNAKRDAKNETKNTDSENNGSDNRDSCDSLTSDLMSNAFSSLGSSKEKQPAVDELNTTDSAMASSLDSMFGDMGKRKPQNTNGNNKSKIVNTAAAEPKPATNDNALDFASILGDDNKVNTAAAEPKPATNDNALDFASILGDDNKVNTAAAEPKPATNNNALDFASILGNDNKVDTAATDELINIDNVKFQKPKIKNTPGNIISNKELKDKGLEEDTPELSIVTHSSADAIDAIFADTARCDTNIVTNSKQDMDIDKLFLADANSRNRKTVERTDYIKQREQLIDWLDNGIAGGSIRYNKLTSQSNYCYNTKNGWFVCLWSAISAYNESNSDQIKLERVERVITELKNARLLHLDNKSNACREAVVSKHGGESITLRGVYFKRNSLVKAAENSKYVKPSLFTIIP</sequence>
<evidence type="ECO:0000313" key="3">
    <source>
        <dbReference type="EMBL" id="PSU03463.1"/>
    </source>
</evidence>
<organism evidence="3 4">
    <name type="scientific">Photobacterium aquimaris</name>
    <dbReference type="NCBI Taxonomy" id="512643"/>
    <lineage>
        <taxon>Bacteria</taxon>
        <taxon>Pseudomonadati</taxon>
        <taxon>Pseudomonadota</taxon>
        <taxon>Gammaproteobacteria</taxon>
        <taxon>Vibrionales</taxon>
        <taxon>Vibrionaceae</taxon>
        <taxon>Photobacterium</taxon>
    </lineage>
</organism>
<gene>
    <name evidence="3" type="ORF">C0W81_11895</name>
</gene>
<dbReference type="Proteomes" id="UP000241858">
    <property type="component" value="Unassembled WGS sequence"/>
</dbReference>
<dbReference type="RefSeq" id="WP_107207898.1">
    <property type="nucleotide sequence ID" value="NZ_PYLY01000023.1"/>
</dbReference>
<feature type="domain" description="Uncharacterised" evidence="2">
    <location>
        <begin position="41"/>
        <end position="350"/>
    </location>
</feature>
<dbReference type="CDD" id="cd00077">
    <property type="entry name" value="HDc"/>
    <property type="match status" value="1"/>
</dbReference>
<reference evidence="3 4" key="1">
    <citation type="submission" date="2018-03" db="EMBL/GenBank/DDBJ databases">
        <title>Whole genome sequencing of Histamine producing bacteria.</title>
        <authorList>
            <person name="Butler K."/>
        </authorList>
    </citation>
    <scope>NUCLEOTIDE SEQUENCE [LARGE SCALE GENOMIC DNA]</scope>
    <source>
        <strain evidence="3 4">DSM 23343</strain>
    </source>
</reference>
<feature type="region of interest" description="Disordered" evidence="1">
    <location>
        <begin position="409"/>
        <end position="436"/>
    </location>
</feature>
<dbReference type="InterPro" id="IPR003607">
    <property type="entry name" value="HD/PDEase_dom"/>
</dbReference>
<feature type="region of interest" description="Disordered" evidence="1">
    <location>
        <begin position="471"/>
        <end position="493"/>
    </location>
</feature>
<accession>A0A2T3HWT9</accession>
<dbReference type="OrthoDB" id="6190309at2"/>
<feature type="compositionally biased region" description="Basic and acidic residues" evidence="1">
    <location>
        <begin position="409"/>
        <end position="421"/>
    </location>
</feature>
<dbReference type="SUPFAM" id="SSF109604">
    <property type="entry name" value="HD-domain/PDEase-like"/>
    <property type="match status" value="1"/>
</dbReference>
<dbReference type="Gene3D" id="1.10.3210.40">
    <property type="match status" value="1"/>
</dbReference>
<dbReference type="Pfam" id="PF07514">
    <property type="entry name" value="TraI_2"/>
    <property type="match status" value="1"/>
</dbReference>
<dbReference type="AlphaFoldDB" id="A0A2T3HWT9"/>